<dbReference type="InterPro" id="IPR036388">
    <property type="entry name" value="WH-like_DNA-bd_sf"/>
</dbReference>
<evidence type="ECO:0000256" key="5">
    <source>
        <dbReference type="ARBA" id="ARBA00022490"/>
    </source>
</evidence>
<keyword evidence="12" id="KW-1185">Reference proteome</keyword>
<dbReference type="InterPro" id="IPR053926">
    <property type="entry name" value="RecX_HTH_1st"/>
</dbReference>
<dbReference type="HAMAP" id="MF_01114">
    <property type="entry name" value="RecX"/>
    <property type="match status" value="1"/>
</dbReference>
<name>A0ABN9YSE0_9LACO</name>
<dbReference type="Pfam" id="PF21982">
    <property type="entry name" value="RecX_HTH1"/>
    <property type="match status" value="1"/>
</dbReference>
<dbReference type="InterPro" id="IPR003783">
    <property type="entry name" value="Regulatory_RecX"/>
</dbReference>
<evidence type="ECO:0000256" key="6">
    <source>
        <dbReference type="HAMAP-Rule" id="MF_01114"/>
    </source>
</evidence>
<evidence type="ECO:0000259" key="10">
    <source>
        <dbReference type="Pfam" id="PF21982"/>
    </source>
</evidence>
<evidence type="ECO:0000256" key="4">
    <source>
        <dbReference type="ARBA" id="ARBA00018111"/>
    </source>
</evidence>
<evidence type="ECO:0000313" key="11">
    <source>
        <dbReference type="EMBL" id="CAK1242102.1"/>
    </source>
</evidence>
<evidence type="ECO:0000256" key="7">
    <source>
        <dbReference type="SAM" id="MobiDB-lite"/>
    </source>
</evidence>
<evidence type="ECO:0000256" key="1">
    <source>
        <dbReference type="ARBA" id="ARBA00003529"/>
    </source>
</evidence>
<evidence type="ECO:0000259" key="9">
    <source>
        <dbReference type="Pfam" id="PF21981"/>
    </source>
</evidence>
<keyword evidence="5 6" id="KW-0963">Cytoplasm</keyword>
<dbReference type="PANTHER" id="PTHR33602">
    <property type="entry name" value="REGULATORY PROTEIN RECX FAMILY PROTEIN"/>
    <property type="match status" value="1"/>
</dbReference>
<feature type="region of interest" description="Disordered" evidence="7">
    <location>
        <begin position="207"/>
        <end position="226"/>
    </location>
</feature>
<feature type="domain" description="RecX second three-helical" evidence="8">
    <location>
        <begin position="107"/>
        <end position="148"/>
    </location>
</feature>
<comment type="caution">
    <text evidence="11">The sequence shown here is derived from an EMBL/GenBank/DDBJ whole genome shotgun (WGS) entry which is preliminary data.</text>
</comment>
<evidence type="ECO:0000256" key="2">
    <source>
        <dbReference type="ARBA" id="ARBA00004496"/>
    </source>
</evidence>
<feature type="domain" description="RecX first three-helical" evidence="10">
    <location>
        <begin position="64"/>
        <end position="100"/>
    </location>
</feature>
<proteinExistence type="inferred from homology"/>
<dbReference type="Pfam" id="PF02631">
    <property type="entry name" value="RecX_HTH2"/>
    <property type="match status" value="1"/>
</dbReference>
<comment type="function">
    <text evidence="1 6">Modulates RecA activity.</text>
</comment>
<dbReference type="EMBL" id="CAUZLR010000005">
    <property type="protein sequence ID" value="CAK1242102.1"/>
    <property type="molecule type" value="Genomic_DNA"/>
</dbReference>
<reference evidence="11 12" key="1">
    <citation type="submission" date="2023-10" db="EMBL/GenBank/DDBJ databases">
        <authorList>
            <person name="Botero Cardona J."/>
        </authorList>
    </citation>
    <scope>NUCLEOTIDE SEQUENCE [LARGE SCALE GENOMIC DNA]</scope>
    <source>
        <strain evidence="11 12">R-54839</strain>
    </source>
</reference>
<evidence type="ECO:0000259" key="8">
    <source>
        <dbReference type="Pfam" id="PF02631"/>
    </source>
</evidence>
<comment type="subcellular location">
    <subcellularLocation>
        <location evidence="2 6">Cytoplasm</location>
    </subcellularLocation>
</comment>
<dbReference type="InterPro" id="IPR053924">
    <property type="entry name" value="RecX_HTH_2nd"/>
</dbReference>
<accession>A0ABN9YSE0</accession>
<evidence type="ECO:0000256" key="3">
    <source>
        <dbReference type="ARBA" id="ARBA00009695"/>
    </source>
</evidence>
<organism evidence="11 12">
    <name type="scientific">Fructobacillus fructosus</name>
    <dbReference type="NCBI Taxonomy" id="1631"/>
    <lineage>
        <taxon>Bacteria</taxon>
        <taxon>Bacillati</taxon>
        <taxon>Bacillota</taxon>
        <taxon>Bacilli</taxon>
        <taxon>Lactobacillales</taxon>
        <taxon>Lactobacillaceae</taxon>
        <taxon>Fructobacillus</taxon>
    </lineage>
</organism>
<comment type="similarity">
    <text evidence="3 6">Belongs to the RecX family.</text>
</comment>
<protein>
    <recommendedName>
        <fullName evidence="4 6">Regulatory protein RecX</fullName>
    </recommendedName>
</protein>
<feature type="domain" description="RecX third three-helical" evidence="9">
    <location>
        <begin position="212"/>
        <end position="258"/>
    </location>
</feature>
<dbReference type="Gene3D" id="1.10.10.10">
    <property type="entry name" value="Winged helix-like DNA-binding domain superfamily/Winged helix DNA-binding domain"/>
    <property type="match status" value="4"/>
</dbReference>
<dbReference type="RefSeq" id="WP_248657084.1">
    <property type="nucleotide sequence ID" value="NZ_CAUZLK010000002.1"/>
</dbReference>
<sequence>MAKITKISTQKRAGRYNLELDGRFAFGISENVLAKFGLMKGRELSQEEVERIKAADLVDQGLKVALNYLSPALRTKKQVAERLKSKDIKETVIDQVIAYLVNQQLLDDGTYAKAYVNTKQLFSPKGPRVIAMELKRAGVADALIEEALLNYAEEDQLAVAVKMAEKIAKSHKRDSNRIRQQKTAQALVQKGFSFDIASQAIHQIDLSQDDEDERANASREAEKVLRRQRTGTAKERYYKVKAKLYSKGFSGETIEEVLENMAFED</sequence>
<dbReference type="NCBIfam" id="NF010733">
    <property type="entry name" value="PRK14135.1"/>
    <property type="match status" value="1"/>
</dbReference>
<dbReference type="Pfam" id="PF21981">
    <property type="entry name" value="RecX_HTH3"/>
    <property type="match status" value="2"/>
</dbReference>
<dbReference type="PANTHER" id="PTHR33602:SF1">
    <property type="entry name" value="REGULATORY PROTEIN RECX FAMILY PROTEIN"/>
    <property type="match status" value="1"/>
</dbReference>
<feature type="domain" description="RecX third three-helical" evidence="9">
    <location>
        <begin position="154"/>
        <end position="201"/>
    </location>
</feature>
<dbReference type="InterPro" id="IPR053925">
    <property type="entry name" value="RecX_HTH_3rd"/>
</dbReference>
<dbReference type="Proteomes" id="UP001314261">
    <property type="component" value="Unassembled WGS sequence"/>
</dbReference>
<gene>
    <name evidence="6" type="primary">recX</name>
    <name evidence="11" type="ORF">R54839_PPFHFPJH_00942</name>
</gene>
<feature type="compositionally biased region" description="Basic and acidic residues" evidence="7">
    <location>
        <begin position="214"/>
        <end position="225"/>
    </location>
</feature>
<evidence type="ECO:0000313" key="12">
    <source>
        <dbReference type="Proteomes" id="UP001314261"/>
    </source>
</evidence>